<keyword evidence="4" id="KW-1185">Reference proteome</keyword>
<dbReference type="InterPro" id="IPR020103">
    <property type="entry name" value="PsdUridine_synth_cat_dom_sf"/>
</dbReference>
<dbReference type="EMBL" id="BDSP01000131">
    <property type="protein sequence ID" value="GAX18517.1"/>
    <property type="molecule type" value="Genomic_DNA"/>
</dbReference>
<dbReference type="GO" id="GO:0009982">
    <property type="term" value="F:pseudouridine synthase activity"/>
    <property type="evidence" value="ECO:0007669"/>
    <property type="project" value="InterPro"/>
</dbReference>
<dbReference type="AlphaFoldDB" id="A0A1Z5JWV6"/>
<evidence type="ECO:0000313" key="3">
    <source>
        <dbReference type="EMBL" id="GAX18517.1"/>
    </source>
</evidence>
<dbReference type="PANTHER" id="PTHR21600">
    <property type="entry name" value="MITOCHONDRIAL RNA PSEUDOURIDINE SYNTHASE"/>
    <property type="match status" value="1"/>
</dbReference>
<dbReference type="Proteomes" id="UP000198406">
    <property type="component" value="Unassembled WGS sequence"/>
</dbReference>
<dbReference type="InterPro" id="IPR006145">
    <property type="entry name" value="PsdUridine_synth_RsuA/RluA"/>
</dbReference>
<accession>A0A1Z5JWV6</accession>
<dbReference type="InterPro" id="IPR050188">
    <property type="entry name" value="RluA_PseudoU_synthase"/>
</dbReference>
<dbReference type="InterPro" id="IPR006224">
    <property type="entry name" value="PsdUridine_synth_RluA-like_CS"/>
</dbReference>
<protein>
    <recommendedName>
        <fullName evidence="2">Pseudouridine synthase RsuA/RluA-like domain-containing protein</fullName>
    </recommendedName>
</protein>
<dbReference type="Gene3D" id="3.30.2350.10">
    <property type="entry name" value="Pseudouridine synthase"/>
    <property type="match status" value="1"/>
</dbReference>
<dbReference type="PANTHER" id="PTHR21600:SF87">
    <property type="entry name" value="RNA PSEUDOURIDYLATE SYNTHASE DOMAIN-CONTAINING PROTEIN 1"/>
    <property type="match status" value="1"/>
</dbReference>
<evidence type="ECO:0000313" key="4">
    <source>
        <dbReference type="Proteomes" id="UP000198406"/>
    </source>
</evidence>
<comment type="caution">
    <text evidence="3">The sequence shown here is derived from an EMBL/GenBank/DDBJ whole genome shotgun (WGS) entry which is preliminary data.</text>
</comment>
<evidence type="ECO:0000256" key="1">
    <source>
        <dbReference type="ARBA" id="ARBA00010876"/>
    </source>
</evidence>
<name>A0A1Z5JWV6_FISSO</name>
<dbReference type="SUPFAM" id="SSF55120">
    <property type="entry name" value="Pseudouridine synthase"/>
    <property type="match status" value="1"/>
</dbReference>
<dbReference type="Pfam" id="PF00849">
    <property type="entry name" value="PseudoU_synth_2"/>
    <property type="match status" value="1"/>
</dbReference>
<sequence>MSPLTHIPLPLRIRIIYEDDDIVVVAKPPHLRTVPGNAAEPLTPQQPQYSASQAWKHVVCNYAKTLTQPQDEIDTFLCQISQVDHYAKCLPHKWKPFQSFVKRNWSKYGASTFAAVNNKNEDVTITLLPRIFQRLSNAQRRLLPKATSPEESVLGQLCLLYPTTTANQWHIVHRLDCATSGVLVVGRTSLAAAALCRAWRERLAVQKVYWAKVHRLPADRTEEWQTINDALKPSPNERLKWEISTDADAKECTTLWRRVNDDDHYLELKPITGRTHQLRVHCAAHFGGIVGDTLYGNEKDDRQRLYLHAYQLSFPHPRTQEPVTFVQDPEW</sequence>
<comment type="similarity">
    <text evidence="1">Belongs to the pseudouridine synthase RluA family.</text>
</comment>
<dbReference type="OrthoDB" id="418349at2759"/>
<dbReference type="GO" id="GO:0003723">
    <property type="term" value="F:RNA binding"/>
    <property type="evidence" value="ECO:0007669"/>
    <property type="project" value="InterPro"/>
</dbReference>
<organism evidence="3 4">
    <name type="scientific">Fistulifera solaris</name>
    <name type="common">Oleaginous diatom</name>
    <dbReference type="NCBI Taxonomy" id="1519565"/>
    <lineage>
        <taxon>Eukaryota</taxon>
        <taxon>Sar</taxon>
        <taxon>Stramenopiles</taxon>
        <taxon>Ochrophyta</taxon>
        <taxon>Bacillariophyta</taxon>
        <taxon>Bacillariophyceae</taxon>
        <taxon>Bacillariophycidae</taxon>
        <taxon>Naviculales</taxon>
        <taxon>Naviculaceae</taxon>
        <taxon>Fistulifera</taxon>
    </lineage>
</organism>
<evidence type="ECO:0000259" key="2">
    <source>
        <dbReference type="Pfam" id="PF00849"/>
    </source>
</evidence>
<gene>
    <name evidence="3" type="ORF">FisN_10Hh284</name>
</gene>
<dbReference type="PROSITE" id="PS01129">
    <property type="entry name" value="PSI_RLU"/>
    <property type="match status" value="1"/>
</dbReference>
<feature type="domain" description="Pseudouridine synthase RsuA/RluA-like" evidence="2">
    <location>
        <begin position="161"/>
        <end position="284"/>
    </location>
</feature>
<dbReference type="InParanoid" id="A0A1Z5JWV6"/>
<reference evidence="3 4" key="1">
    <citation type="journal article" date="2015" name="Plant Cell">
        <title>Oil accumulation by the oleaginous diatom Fistulifera solaris as revealed by the genome and transcriptome.</title>
        <authorList>
            <person name="Tanaka T."/>
            <person name="Maeda Y."/>
            <person name="Veluchamy A."/>
            <person name="Tanaka M."/>
            <person name="Abida H."/>
            <person name="Marechal E."/>
            <person name="Bowler C."/>
            <person name="Muto M."/>
            <person name="Sunaga Y."/>
            <person name="Tanaka M."/>
            <person name="Yoshino T."/>
            <person name="Taniguchi T."/>
            <person name="Fukuda Y."/>
            <person name="Nemoto M."/>
            <person name="Matsumoto M."/>
            <person name="Wong P.S."/>
            <person name="Aburatani S."/>
            <person name="Fujibuchi W."/>
        </authorList>
    </citation>
    <scope>NUCLEOTIDE SEQUENCE [LARGE SCALE GENOMIC DNA]</scope>
    <source>
        <strain evidence="3 4">JPCC DA0580</strain>
    </source>
</reference>
<proteinExistence type="inferred from homology"/>
<dbReference type="CDD" id="cd02869">
    <property type="entry name" value="PseudoU_synth_RluA_like"/>
    <property type="match status" value="1"/>
</dbReference>
<dbReference type="GO" id="GO:0000455">
    <property type="term" value="P:enzyme-directed rRNA pseudouridine synthesis"/>
    <property type="evidence" value="ECO:0007669"/>
    <property type="project" value="TreeGrafter"/>
</dbReference>